<feature type="domain" description="HTH tetR-type" evidence="5">
    <location>
        <begin position="15"/>
        <end position="75"/>
    </location>
</feature>
<keyword evidence="1" id="KW-0805">Transcription regulation</keyword>
<dbReference type="Gene3D" id="1.10.357.10">
    <property type="entry name" value="Tetracycline Repressor, domain 2"/>
    <property type="match status" value="1"/>
</dbReference>
<evidence type="ECO:0000259" key="5">
    <source>
        <dbReference type="PROSITE" id="PS50977"/>
    </source>
</evidence>
<accession>A0A0A1FEQ4</accession>
<evidence type="ECO:0000256" key="2">
    <source>
        <dbReference type="ARBA" id="ARBA00023125"/>
    </source>
</evidence>
<evidence type="ECO:0000313" key="7">
    <source>
        <dbReference type="Proteomes" id="UP000030302"/>
    </source>
</evidence>
<reference evidence="7" key="1">
    <citation type="journal article" date="2014" name="Soil Biol. Biochem.">
        <title>Structure and function of bacterial communities in ageing soils: Insights from the Mendocino ecological staircase.</title>
        <authorList>
            <person name="Uroz S."/>
            <person name="Tech J.J."/>
            <person name="Sawaya N.A."/>
            <person name="Frey-Klett P."/>
            <person name="Leveau J.H.J."/>
        </authorList>
    </citation>
    <scope>NUCLEOTIDE SEQUENCE [LARGE SCALE GENOMIC DNA]</scope>
    <source>
        <strain evidence="7">Cal35</strain>
    </source>
</reference>
<dbReference type="PROSITE" id="PS50977">
    <property type="entry name" value="HTH_TETR_2"/>
    <property type="match status" value="1"/>
</dbReference>
<dbReference type="GO" id="GO:0003677">
    <property type="term" value="F:DNA binding"/>
    <property type="evidence" value="ECO:0007669"/>
    <property type="project" value="UniProtKB-UniRule"/>
</dbReference>
<evidence type="ECO:0000256" key="1">
    <source>
        <dbReference type="ARBA" id="ARBA00023015"/>
    </source>
</evidence>
<dbReference type="SUPFAM" id="SSF46689">
    <property type="entry name" value="Homeodomain-like"/>
    <property type="match status" value="1"/>
</dbReference>
<sequence length="210" mass="22723">MEQKENKRARGRPRAYDPEQALTNARDVFWRLGYGGSSLDDLSAATGMNRPSLYAAFGDKHALYLQTLDRYIALGREAMTAACASDLPLAQALLRVYQLALGMYLPLDSAARGCLLIGTAATQAVVDAEVRDRLADGLRSFDQVFESRFQRALEQGESTAALEPALLAKMASAILHTLALRSRAGDPRESLEATAAAGIKLMCGIGKECR</sequence>
<dbReference type="Gene3D" id="1.10.10.60">
    <property type="entry name" value="Homeodomain-like"/>
    <property type="match status" value="1"/>
</dbReference>
<dbReference type="RefSeq" id="WP_038490098.1">
    <property type="nucleotide sequence ID" value="NZ_CP009962.1"/>
</dbReference>
<dbReference type="EMBL" id="CP009962">
    <property type="protein sequence ID" value="AIY42159.1"/>
    <property type="molecule type" value="Genomic_DNA"/>
</dbReference>
<dbReference type="AlphaFoldDB" id="A0A0A1FEQ4"/>
<dbReference type="Pfam" id="PF16925">
    <property type="entry name" value="TetR_C_13"/>
    <property type="match status" value="1"/>
</dbReference>
<dbReference type="InterPro" id="IPR001647">
    <property type="entry name" value="HTH_TetR"/>
</dbReference>
<evidence type="ECO:0000256" key="4">
    <source>
        <dbReference type="PROSITE-ProRule" id="PRU00335"/>
    </source>
</evidence>
<name>A0A0A1FEQ4_9BURK</name>
<feature type="DNA-binding region" description="H-T-H motif" evidence="4">
    <location>
        <begin position="38"/>
        <end position="57"/>
    </location>
</feature>
<protein>
    <submittedName>
        <fullName evidence="6">Transcriptional regulator</fullName>
    </submittedName>
</protein>
<dbReference type="PANTHER" id="PTHR47506">
    <property type="entry name" value="TRANSCRIPTIONAL REGULATORY PROTEIN"/>
    <property type="match status" value="1"/>
</dbReference>
<gene>
    <name evidence="6" type="ORF">LT85_3001</name>
</gene>
<dbReference type="SUPFAM" id="SSF48498">
    <property type="entry name" value="Tetracyclin repressor-like, C-terminal domain"/>
    <property type="match status" value="1"/>
</dbReference>
<evidence type="ECO:0000313" key="6">
    <source>
        <dbReference type="EMBL" id="AIY42159.1"/>
    </source>
</evidence>
<dbReference type="InterPro" id="IPR036271">
    <property type="entry name" value="Tet_transcr_reg_TetR-rel_C_sf"/>
</dbReference>
<dbReference type="PANTHER" id="PTHR47506:SF1">
    <property type="entry name" value="HTH-TYPE TRANSCRIPTIONAL REGULATOR YJDC"/>
    <property type="match status" value="1"/>
</dbReference>
<keyword evidence="3" id="KW-0804">Transcription</keyword>
<keyword evidence="2 4" id="KW-0238">DNA-binding</keyword>
<dbReference type="Pfam" id="PF00440">
    <property type="entry name" value="TetR_N"/>
    <property type="match status" value="1"/>
</dbReference>
<organism evidence="6 7">
    <name type="scientific">Collimonas arenae</name>
    <dbReference type="NCBI Taxonomy" id="279058"/>
    <lineage>
        <taxon>Bacteria</taxon>
        <taxon>Pseudomonadati</taxon>
        <taxon>Pseudomonadota</taxon>
        <taxon>Betaproteobacteria</taxon>
        <taxon>Burkholderiales</taxon>
        <taxon>Oxalobacteraceae</taxon>
        <taxon>Collimonas</taxon>
    </lineage>
</organism>
<evidence type="ECO:0000256" key="3">
    <source>
        <dbReference type="ARBA" id="ARBA00023163"/>
    </source>
</evidence>
<dbReference type="OrthoDB" id="270177at2"/>
<dbReference type="STRING" id="279058.LT85_3001"/>
<proteinExistence type="predicted"/>
<dbReference type="InterPro" id="IPR009057">
    <property type="entry name" value="Homeodomain-like_sf"/>
</dbReference>
<dbReference type="KEGG" id="care:LT85_3001"/>
<dbReference type="Proteomes" id="UP000030302">
    <property type="component" value="Chromosome"/>
</dbReference>
<dbReference type="HOGENOM" id="CLU_069356_28_0_4"/>
<keyword evidence="7" id="KW-1185">Reference proteome</keyword>
<dbReference type="InterPro" id="IPR011075">
    <property type="entry name" value="TetR_C"/>
</dbReference>